<gene>
    <name evidence="3" type="ORF">L207DRAFT_532571</name>
</gene>
<dbReference type="EMBL" id="KZ613950">
    <property type="protein sequence ID" value="PMD37004.1"/>
    <property type="molecule type" value="Genomic_DNA"/>
</dbReference>
<dbReference type="AlphaFoldDB" id="A0A2J6RER4"/>
<feature type="transmembrane region" description="Helical" evidence="2">
    <location>
        <begin position="57"/>
        <end position="78"/>
    </location>
</feature>
<dbReference type="Proteomes" id="UP000235786">
    <property type="component" value="Unassembled WGS sequence"/>
</dbReference>
<evidence type="ECO:0000256" key="1">
    <source>
        <dbReference type="SAM" id="MobiDB-lite"/>
    </source>
</evidence>
<dbReference type="OrthoDB" id="3562457at2759"/>
<protein>
    <submittedName>
        <fullName evidence="3">Uncharacterized protein</fullName>
    </submittedName>
</protein>
<accession>A0A2J6RER4</accession>
<evidence type="ECO:0000313" key="3">
    <source>
        <dbReference type="EMBL" id="PMD37004.1"/>
    </source>
</evidence>
<evidence type="ECO:0000256" key="2">
    <source>
        <dbReference type="SAM" id="Phobius"/>
    </source>
</evidence>
<keyword evidence="2" id="KW-0472">Membrane</keyword>
<reference evidence="3 4" key="1">
    <citation type="submission" date="2016-04" db="EMBL/GenBank/DDBJ databases">
        <title>A degradative enzymes factory behind the ericoid mycorrhizal symbiosis.</title>
        <authorList>
            <consortium name="DOE Joint Genome Institute"/>
            <person name="Martino E."/>
            <person name="Morin E."/>
            <person name="Grelet G."/>
            <person name="Kuo A."/>
            <person name="Kohler A."/>
            <person name="Daghino S."/>
            <person name="Barry K."/>
            <person name="Choi C."/>
            <person name="Cichocki N."/>
            <person name="Clum A."/>
            <person name="Copeland A."/>
            <person name="Hainaut M."/>
            <person name="Haridas S."/>
            <person name="Labutti K."/>
            <person name="Lindquist E."/>
            <person name="Lipzen A."/>
            <person name="Khouja H.-R."/>
            <person name="Murat C."/>
            <person name="Ohm R."/>
            <person name="Olson A."/>
            <person name="Spatafora J."/>
            <person name="Veneault-Fourrey C."/>
            <person name="Henrissat B."/>
            <person name="Grigoriev I."/>
            <person name="Martin F."/>
            <person name="Perotto S."/>
        </authorList>
    </citation>
    <scope>NUCLEOTIDE SEQUENCE [LARGE SCALE GENOMIC DNA]</scope>
    <source>
        <strain evidence="3 4">F</strain>
    </source>
</reference>
<name>A0A2J6RER4_HYAVF</name>
<keyword evidence="4" id="KW-1185">Reference proteome</keyword>
<organism evidence="3 4">
    <name type="scientific">Hyaloscypha variabilis (strain UAMH 11265 / GT02V1 / F)</name>
    <name type="common">Meliniomyces variabilis</name>
    <dbReference type="NCBI Taxonomy" id="1149755"/>
    <lineage>
        <taxon>Eukaryota</taxon>
        <taxon>Fungi</taxon>
        <taxon>Dikarya</taxon>
        <taxon>Ascomycota</taxon>
        <taxon>Pezizomycotina</taxon>
        <taxon>Leotiomycetes</taxon>
        <taxon>Helotiales</taxon>
        <taxon>Hyaloscyphaceae</taxon>
        <taxon>Hyaloscypha</taxon>
        <taxon>Hyaloscypha variabilis</taxon>
    </lineage>
</organism>
<keyword evidence="2" id="KW-0812">Transmembrane</keyword>
<keyword evidence="2" id="KW-1133">Transmembrane helix</keyword>
<evidence type="ECO:0000313" key="4">
    <source>
        <dbReference type="Proteomes" id="UP000235786"/>
    </source>
</evidence>
<feature type="region of interest" description="Disordered" evidence="1">
    <location>
        <begin position="97"/>
        <end position="138"/>
    </location>
</feature>
<sequence length="138" mass="14313">MTTIILTSTATAPVATSSIEPSQMTLLTTAASSVVTTTASAGLDYYCPKSHSLAEAAGVGIAVGALVAAIVIMAFALIRRRQTRARKMSPTIAPDVLVTGPMVDNQGGWEDHREESKNLGSAGGNPKISEPPTYAKRV</sequence>
<proteinExistence type="predicted"/>